<protein>
    <recommendedName>
        <fullName evidence="1">non-specific serine/threonine protein kinase</fullName>
        <ecNumber evidence="1">2.7.11.1</ecNumber>
    </recommendedName>
</protein>
<comment type="caution">
    <text evidence="10">The sequence shown here is derived from an EMBL/GenBank/DDBJ whole genome shotgun (WGS) entry which is preliminary data.</text>
</comment>
<evidence type="ECO:0000256" key="6">
    <source>
        <dbReference type="ARBA" id="ARBA00022840"/>
    </source>
</evidence>
<dbReference type="AlphaFoldDB" id="A0A926L5C5"/>
<dbReference type="InterPro" id="IPR008271">
    <property type="entry name" value="Ser/Thr_kinase_AS"/>
</dbReference>
<dbReference type="RefSeq" id="WP_188182352.1">
    <property type="nucleotide sequence ID" value="NZ_JACVQF010000199.1"/>
</dbReference>
<feature type="domain" description="Protein kinase" evidence="9">
    <location>
        <begin position="22"/>
        <end position="290"/>
    </location>
</feature>
<dbReference type="PROSITE" id="PS00107">
    <property type="entry name" value="PROTEIN_KINASE_ATP"/>
    <property type="match status" value="1"/>
</dbReference>
<proteinExistence type="predicted"/>
<sequence length="711" mass="74038">MSRHASPGSSPSGVGRVIAGRYLLLRRVGSGGMGHVWHAHDQRLACEVALKEIVFRDPAEAGREREARVARARAEARHAAGLRDHPHVVTVHDVLEHEGLPWIVMEYVANAVDLRDLVARRGPLSPAEGARIGLAVLDALTAGHERGVLHRDVKPANILLAPDRAGAPYGRILLTDYGISVRPDTGETRYTHASALLGTAGYLAPERARGGPPTPAADLFSLGCTLYHGVEGRGPFERESHLAEITAVVTEEPRPPRRAGALRPLLDGLLAKDPDLRMTAAEAAAELAWIITPQTETYARTRTDPGSQPPWATPSPPAPGPHGTEPVSGPAGAEAGAGPLPARPGAGAFGTESTSAPPGSAGAGPDLADLRDPCSRDPRVSVPPVHPPHSREPHAPDPSGSRPRGPSPAASGPGASGPGASGPRASATPATPPPPAGHRRPRLRALRAGLAGALGLVLALGGVWYALADRAPQGTGAPYGDTVGLEAPLRDGDCVRAHWPGGTRFAGTPRLTADPGCRGRAPDGQVMAFVAASSAEEARELGPALCEERTREVRARLADVRSIAVVPTGDGFDAAGRRAACLLLGAHGPVHGPLGRHRTPGSVFSDTANMQRRDCLDVRSAGDVRLVSCAGRYDEQVLGFTRVASDVTYAGARTAADRACARDVPPRDYGFDPSLHESGSRIGESAWKTGTHLVVCTVRRQNGGTMEGNGP</sequence>
<dbReference type="PROSITE" id="PS00108">
    <property type="entry name" value="PROTEIN_KINASE_ST"/>
    <property type="match status" value="1"/>
</dbReference>
<dbReference type="Gene3D" id="1.10.510.10">
    <property type="entry name" value="Transferase(Phosphotransferase) domain 1"/>
    <property type="match status" value="1"/>
</dbReference>
<evidence type="ECO:0000313" key="11">
    <source>
        <dbReference type="Proteomes" id="UP000621210"/>
    </source>
</evidence>
<evidence type="ECO:0000256" key="1">
    <source>
        <dbReference type="ARBA" id="ARBA00012513"/>
    </source>
</evidence>
<feature type="compositionally biased region" description="Basic and acidic residues" evidence="8">
    <location>
        <begin position="368"/>
        <end position="379"/>
    </location>
</feature>
<keyword evidence="2" id="KW-0723">Serine/threonine-protein kinase</keyword>
<dbReference type="InterPro" id="IPR000719">
    <property type="entry name" value="Prot_kinase_dom"/>
</dbReference>
<dbReference type="SMART" id="SM00220">
    <property type="entry name" value="S_TKc"/>
    <property type="match status" value="1"/>
</dbReference>
<evidence type="ECO:0000256" key="5">
    <source>
        <dbReference type="ARBA" id="ARBA00022777"/>
    </source>
</evidence>
<dbReference type="SUPFAM" id="SSF56112">
    <property type="entry name" value="Protein kinase-like (PK-like)"/>
    <property type="match status" value="1"/>
</dbReference>
<evidence type="ECO:0000256" key="3">
    <source>
        <dbReference type="ARBA" id="ARBA00022679"/>
    </source>
</evidence>
<gene>
    <name evidence="10" type="ORF">H0H10_19875</name>
</gene>
<keyword evidence="11" id="KW-1185">Reference proteome</keyword>
<evidence type="ECO:0000256" key="2">
    <source>
        <dbReference type="ARBA" id="ARBA00022527"/>
    </source>
</evidence>
<dbReference type="PANTHER" id="PTHR43289">
    <property type="entry name" value="MITOGEN-ACTIVATED PROTEIN KINASE KINASE KINASE 20-RELATED"/>
    <property type="match status" value="1"/>
</dbReference>
<feature type="compositionally biased region" description="Low complexity" evidence="8">
    <location>
        <begin position="398"/>
        <end position="413"/>
    </location>
</feature>
<dbReference type="EC" id="2.7.11.1" evidence="1"/>
<keyword evidence="3" id="KW-0808">Transferase</keyword>
<dbReference type="InterPro" id="IPR011009">
    <property type="entry name" value="Kinase-like_dom_sf"/>
</dbReference>
<dbReference type="GO" id="GO:0004674">
    <property type="term" value="F:protein serine/threonine kinase activity"/>
    <property type="evidence" value="ECO:0007669"/>
    <property type="project" value="UniProtKB-KW"/>
</dbReference>
<dbReference type="EMBL" id="JACVQF010000199">
    <property type="protein sequence ID" value="MBD0421384.1"/>
    <property type="molecule type" value="Genomic_DNA"/>
</dbReference>
<dbReference type="InterPro" id="IPR017441">
    <property type="entry name" value="Protein_kinase_ATP_BS"/>
</dbReference>
<dbReference type="InterPro" id="IPR026004">
    <property type="entry name" value="Septum_form"/>
</dbReference>
<feature type="region of interest" description="Disordered" evidence="8">
    <location>
        <begin position="299"/>
        <end position="440"/>
    </location>
</feature>
<keyword evidence="6 7" id="KW-0067">ATP-binding</keyword>
<feature type="compositionally biased region" description="Pro residues" evidence="8">
    <location>
        <begin position="307"/>
        <end position="320"/>
    </location>
</feature>
<dbReference type="Pfam" id="PF00069">
    <property type="entry name" value="Pkinase"/>
    <property type="match status" value="1"/>
</dbReference>
<evidence type="ECO:0000256" key="7">
    <source>
        <dbReference type="PROSITE-ProRule" id="PRU10141"/>
    </source>
</evidence>
<evidence type="ECO:0000256" key="8">
    <source>
        <dbReference type="SAM" id="MobiDB-lite"/>
    </source>
</evidence>
<reference evidence="10" key="2">
    <citation type="submission" date="2020-09" db="EMBL/GenBank/DDBJ databases">
        <authorList>
            <person name="Luo X."/>
        </authorList>
    </citation>
    <scope>NUCLEOTIDE SEQUENCE</scope>
    <source>
        <strain evidence="10">TRM S81-3</strain>
    </source>
</reference>
<evidence type="ECO:0000259" key="9">
    <source>
        <dbReference type="PROSITE" id="PS50011"/>
    </source>
</evidence>
<feature type="compositionally biased region" description="Low complexity" evidence="8">
    <location>
        <begin position="321"/>
        <end position="350"/>
    </location>
</feature>
<dbReference type="PANTHER" id="PTHR43289:SF6">
    <property type="entry name" value="SERINE_THREONINE-PROTEIN KINASE NEKL-3"/>
    <property type="match status" value="1"/>
</dbReference>
<organism evidence="10 11">
    <name type="scientific">Streptomyces griseicoloratus</name>
    <dbReference type="NCBI Taxonomy" id="2752516"/>
    <lineage>
        <taxon>Bacteria</taxon>
        <taxon>Bacillati</taxon>
        <taxon>Actinomycetota</taxon>
        <taxon>Actinomycetes</taxon>
        <taxon>Kitasatosporales</taxon>
        <taxon>Streptomycetaceae</taxon>
        <taxon>Streptomyces</taxon>
    </lineage>
</organism>
<dbReference type="GO" id="GO:0005524">
    <property type="term" value="F:ATP binding"/>
    <property type="evidence" value="ECO:0007669"/>
    <property type="project" value="UniProtKB-UniRule"/>
</dbReference>
<accession>A0A926L5C5</accession>
<keyword evidence="5" id="KW-0418">Kinase</keyword>
<dbReference type="PROSITE" id="PS50011">
    <property type="entry name" value="PROTEIN_KINASE_DOM"/>
    <property type="match status" value="1"/>
</dbReference>
<evidence type="ECO:0000313" key="10">
    <source>
        <dbReference type="EMBL" id="MBD0421384.1"/>
    </source>
</evidence>
<evidence type="ECO:0000256" key="4">
    <source>
        <dbReference type="ARBA" id="ARBA00022741"/>
    </source>
</evidence>
<dbReference type="CDD" id="cd14014">
    <property type="entry name" value="STKc_PknB_like"/>
    <property type="match status" value="1"/>
</dbReference>
<dbReference type="Gene3D" id="3.30.200.20">
    <property type="entry name" value="Phosphorylase Kinase, domain 1"/>
    <property type="match status" value="1"/>
</dbReference>
<keyword evidence="4 7" id="KW-0547">Nucleotide-binding</keyword>
<name>A0A926L5C5_9ACTN</name>
<dbReference type="Proteomes" id="UP000621210">
    <property type="component" value="Unassembled WGS sequence"/>
</dbReference>
<feature type="binding site" evidence="7">
    <location>
        <position position="51"/>
    </location>
    <ligand>
        <name>ATP</name>
        <dbReference type="ChEBI" id="CHEBI:30616"/>
    </ligand>
</feature>
<reference evidence="10" key="1">
    <citation type="submission" date="2020-09" db="EMBL/GenBank/DDBJ databases">
        <title>Streptomyces grisecoloratus sp. nov., isolated from cotton soil.</title>
        <authorList>
            <person name="Xing L."/>
        </authorList>
    </citation>
    <scope>NUCLEOTIDE SEQUENCE</scope>
    <source>
        <strain evidence="10">TRM S81-3</strain>
    </source>
</reference>
<dbReference type="Pfam" id="PF13845">
    <property type="entry name" value="Septum_form"/>
    <property type="match status" value="1"/>
</dbReference>